<keyword evidence="2" id="KW-1185">Reference proteome</keyword>
<dbReference type="Proteomes" id="UP000054007">
    <property type="component" value="Unassembled WGS sequence"/>
</dbReference>
<evidence type="ECO:0000313" key="2">
    <source>
        <dbReference type="Proteomes" id="UP000054007"/>
    </source>
</evidence>
<organism evidence="1 2">
    <name type="scientific">Cylindrobasidium torrendii FP15055 ss-10</name>
    <dbReference type="NCBI Taxonomy" id="1314674"/>
    <lineage>
        <taxon>Eukaryota</taxon>
        <taxon>Fungi</taxon>
        <taxon>Dikarya</taxon>
        <taxon>Basidiomycota</taxon>
        <taxon>Agaricomycotina</taxon>
        <taxon>Agaricomycetes</taxon>
        <taxon>Agaricomycetidae</taxon>
        <taxon>Agaricales</taxon>
        <taxon>Marasmiineae</taxon>
        <taxon>Physalacriaceae</taxon>
        <taxon>Cylindrobasidium</taxon>
    </lineage>
</organism>
<reference evidence="1 2" key="1">
    <citation type="journal article" date="2015" name="Fungal Genet. Biol.">
        <title>Evolution of novel wood decay mechanisms in Agaricales revealed by the genome sequences of Fistulina hepatica and Cylindrobasidium torrendii.</title>
        <authorList>
            <person name="Floudas D."/>
            <person name="Held B.W."/>
            <person name="Riley R."/>
            <person name="Nagy L.G."/>
            <person name="Koehler G."/>
            <person name="Ransdell A.S."/>
            <person name="Younus H."/>
            <person name="Chow J."/>
            <person name="Chiniquy J."/>
            <person name="Lipzen A."/>
            <person name="Tritt A."/>
            <person name="Sun H."/>
            <person name="Haridas S."/>
            <person name="LaButti K."/>
            <person name="Ohm R.A."/>
            <person name="Kues U."/>
            <person name="Blanchette R.A."/>
            <person name="Grigoriev I.V."/>
            <person name="Minto R.E."/>
            <person name="Hibbett D.S."/>
        </authorList>
    </citation>
    <scope>NUCLEOTIDE SEQUENCE [LARGE SCALE GENOMIC DNA]</scope>
    <source>
        <strain evidence="1 2">FP15055 ss-10</strain>
    </source>
</reference>
<dbReference type="EMBL" id="KN880473">
    <property type="protein sequence ID" value="KIY70075.1"/>
    <property type="molecule type" value="Genomic_DNA"/>
</dbReference>
<sequence>MVATHLMANTSPAGDELTELFHLKHRGLKYSDALQDNIHTLQATLKSLIEAKEALDKSLTDVALVLHPVRRLPSEILSDIFSSVACMLPPPTLEQLHKGKIQSCLLPTHPAWTLSKVCTAWRLAASSTPKLW</sequence>
<name>A0A0D7BIL4_9AGAR</name>
<dbReference type="OrthoDB" id="3266451at2759"/>
<feature type="non-terminal residue" evidence="1">
    <location>
        <position position="132"/>
    </location>
</feature>
<gene>
    <name evidence="1" type="ORF">CYLTODRAFT_348306</name>
</gene>
<accession>A0A0D7BIL4</accession>
<proteinExistence type="predicted"/>
<dbReference type="AlphaFoldDB" id="A0A0D7BIL4"/>
<evidence type="ECO:0000313" key="1">
    <source>
        <dbReference type="EMBL" id="KIY70075.1"/>
    </source>
</evidence>
<protein>
    <submittedName>
        <fullName evidence="1">Uncharacterized protein</fullName>
    </submittedName>
</protein>